<proteinExistence type="predicted"/>
<accession>A0A6J7XWY6</accession>
<dbReference type="EMBL" id="LR796907">
    <property type="protein sequence ID" value="CAB4173752.1"/>
    <property type="molecule type" value="Genomic_DNA"/>
</dbReference>
<dbReference type="EMBL" id="LR798462">
    <property type="protein sequence ID" value="CAB5238946.1"/>
    <property type="molecule type" value="Genomic_DNA"/>
</dbReference>
<gene>
    <name evidence="2" type="ORF">UFOVP1186_16</name>
    <name evidence="3" type="ORF">UFOVP1234_3</name>
    <name evidence="4" type="ORF">UFOVP1487_16</name>
    <name evidence="5" type="ORF">UFOVP1574_38</name>
    <name evidence="1" type="ORF">UFOVP959_8</name>
</gene>
<evidence type="ECO:0000313" key="2">
    <source>
        <dbReference type="EMBL" id="CAB4189310.1"/>
    </source>
</evidence>
<protein>
    <submittedName>
        <fullName evidence="5">Uncharacterized protein</fullName>
    </submittedName>
</protein>
<evidence type="ECO:0000313" key="3">
    <source>
        <dbReference type="EMBL" id="CAB4192133.1"/>
    </source>
</evidence>
<evidence type="ECO:0000313" key="1">
    <source>
        <dbReference type="EMBL" id="CAB4173752.1"/>
    </source>
</evidence>
<name>A0A6J7XWY6_9CAUD</name>
<reference evidence="5" key="1">
    <citation type="submission" date="2020-05" db="EMBL/GenBank/DDBJ databases">
        <authorList>
            <person name="Chiriac C."/>
            <person name="Salcher M."/>
            <person name="Ghai R."/>
            <person name="Kavagutti S V."/>
        </authorList>
    </citation>
    <scope>NUCLEOTIDE SEQUENCE</scope>
</reference>
<dbReference type="EMBL" id="LR797422">
    <property type="protein sequence ID" value="CAB4215442.1"/>
    <property type="molecule type" value="Genomic_DNA"/>
</dbReference>
<dbReference type="EMBL" id="LR797183">
    <property type="protein sequence ID" value="CAB4192133.1"/>
    <property type="molecule type" value="Genomic_DNA"/>
</dbReference>
<dbReference type="EMBL" id="LR797137">
    <property type="protein sequence ID" value="CAB4189310.1"/>
    <property type="molecule type" value="Genomic_DNA"/>
</dbReference>
<evidence type="ECO:0000313" key="5">
    <source>
        <dbReference type="EMBL" id="CAB5238946.1"/>
    </source>
</evidence>
<evidence type="ECO:0000313" key="4">
    <source>
        <dbReference type="EMBL" id="CAB4215442.1"/>
    </source>
</evidence>
<sequence>MSGKFTVGHVVTAAELNSMVGIRGWVQITSATPTASIAVGSGFTVTMSNGQNGTITFTSSMTTYPVITFGAASGYGHTVIVNLTAFTTSGGNITGFSFVVMNDDGTNPTNAQFFFQAIQADIGS</sequence>
<organism evidence="5">
    <name type="scientific">uncultured Caudovirales phage</name>
    <dbReference type="NCBI Taxonomy" id="2100421"/>
    <lineage>
        <taxon>Viruses</taxon>
        <taxon>Duplodnaviria</taxon>
        <taxon>Heunggongvirae</taxon>
        <taxon>Uroviricota</taxon>
        <taxon>Caudoviricetes</taxon>
        <taxon>Peduoviridae</taxon>
        <taxon>Maltschvirus</taxon>
        <taxon>Maltschvirus maltsch</taxon>
    </lineage>
</organism>